<dbReference type="EMBL" id="JBHLWO010000002">
    <property type="protein sequence ID" value="MFC0319882.1"/>
    <property type="molecule type" value="Genomic_DNA"/>
</dbReference>
<keyword evidence="4" id="KW-1185">Reference proteome</keyword>
<reference evidence="3 4" key="1">
    <citation type="submission" date="2024-09" db="EMBL/GenBank/DDBJ databases">
        <authorList>
            <person name="Sun Q."/>
            <person name="Mori K."/>
        </authorList>
    </citation>
    <scope>NUCLEOTIDE SEQUENCE [LARGE SCALE GENOMIC DNA]</scope>
    <source>
        <strain evidence="3 4">CCM 7765</strain>
    </source>
</reference>
<proteinExistence type="predicted"/>
<evidence type="ECO:0000313" key="4">
    <source>
        <dbReference type="Proteomes" id="UP001589774"/>
    </source>
</evidence>
<evidence type="ECO:0000256" key="1">
    <source>
        <dbReference type="SAM" id="MobiDB-lite"/>
    </source>
</evidence>
<comment type="caution">
    <text evidence="3">The sequence shown here is derived from an EMBL/GenBank/DDBJ whole genome shotgun (WGS) entry which is preliminary data.</text>
</comment>
<sequence length="103" mass="10906">MNNFIKILPAAAIVVGLVGSAFTSTQKAPTKSAQQQLHWYQFDAANNVVGNQIGTGMISKEDAEAATGCEPLVSPDCARGYTSAQTPGQPQSQPQSDYLSFQD</sequence>
<feature type="chain" id="PRO_5045887433" evidence="2">
    <location>
        <begin position="24"/>
        <end position="103"/>
    </location>
</feature>
<name>A0ABV6HMM3_9SPHI</name>
<dbReference type="Proteomes" id="UP001589774">
    <property type="component" value="Unassembled WGS sequence"/>
</dbReference>
<feature type="signal peptide" evidence="2">
    <location>
        <begin position="1"/>
        <end position="23"/>
    </location>
</feature>
<feature type="region of interest" description="Disordered" evidence="1">
    <location>
        <begin position="79"/>
        <end position="103"/>
    </location>
</feature>
<evidence type="ECO:0000313" key="3">
    <source>
        <dbReference type="EMBL" id="MFC0319882.1"/>
    </source>
</evidence>
<protein>
    <submittedName>
        <fullName evidence="3">Uncharacterized protein</fullName>
    </submittedName>
</protein>
<accession>A0ABV6HMM3</accession>
<dbReference type="RefSeq" id="WP_130855496.1">
    <property type="nucleotide sequence ID" value="NZ_JBHLWO010000002.1"/>
</dbReference>
<gene>
    <name evidence="3" type="ORF">ACFFI0_16280</name>
</gene>
<keyword evidence="2" id="KW-0732">Signal</keyword>
<organism evidence="3 4">
    <name type="scientific">Olivibacter oleidegradans</name>
    <dbReference type="NCBI Taxonomy" id="760123"/>
    <lineage>
        <taxon>Bacteria</taxon>
        <taxon>Pseudomonadati</taxon>
        <taxon>Bacteroidota</taxon>
        <taxon>Sphingobacteriia</taxon>
        <taxon>Sphingobacteriales</taxon>
        <taxon>Sphingobacteriaceae</taxon>
        <taxon>Olivibacter</taxon>
    </lineage>
</organism>
<feature type="compositionally biased region" description="Low complexity" evidence="1">
    <location>
        <begin position="83"/>
        <end position="96"/>
    </location>
</feature>
<evidence type="ECO:0000256" key="2">
    <source>
        <dbReference type="SAM" id="SignalP"/>
    </source>
</evidence>